<dbReference type="EMBL" id="FCOL02000157">
    <property type="protein sequence ID" value="SAL85211.1"/>
    <property type="molecule type" value="Genomic_DNA"/>
</dbReference>
<keyword evidence="2" id="KW-1185">Reference proteome</keyword>
<gene>
    <name evidence="1" type="ORF">AWB67_06881</name>
</gene>
<dbReference type="AlphaFoldDB" id="A0A158KXS6"/>
<sequence>MRQLQQAVVEGRRAEEHARVGAGDGIGLDARVLERMPCDLHCNALLGVHAGCFAIRDREERVVELDQVVEKSAMAHRAVVTPARGDATAAFREQRPVGGETVRTRKAARHADDHHGIRVAGRRVSRFRSPAVALDPAAQVTSKLPDAGMVIEVGGRNLDLEPARELGRQAGRIDRAQPVLRERAIGAHALLRYLRDFRSPTRQECFHLGCARRARSHRRLDRRLGVGIDFPLRDDPQAALEKRPLRLAALDLAARRLGRGAGLYQHHREHRQVERGAHCAADGAEHLVVRSAPVGTREFLNDNDPLLAIERDRENGATAWCKARVSAPDLTLGVLRVVVVPMHDDEILDSASCEEVAFVDESQVPGSKELLAASIARHGRAHRLGGFVGPVPIAAGNAPAVDPDLPDLVRGAFGQASGIDDLHRGAV</sequence>
<evidence type="ECO:0000313" key="2">
    <source>
        <dbReference type="Proteomes" id="UP000054925"/>
    </source>
</evidence>
<accession>A0A158KXS6</accession>
<proteinExistence type="predicted"/>
<dbReference type="Proteomes" id="UP000054925">
    <property type="component" value="Unassembled WGS sequence"/>
</dbReference>
<reference evidence="1" key="1">
    <citation type="submission" date="2016-01" db="EMBL/GenBank/DDBJ databases">
        <authorList>
            <person name="Peeters C."/>
        </authorList>
    </citation>
    <scope>NUCLEOTIDE SEQUENCE [LARGE SCALE GENOMIC DNA]</scope>
    <source>
        <strain evidence="1">LMG 22937</strain>
    </source>
</reference>
<organism evidence="1 2">
    <name type="scientific">Caballeronia terrestris</name>
    <dbReference type="NCBI Taxonomy" id="1226301"/>
    <lineage>
        <taxon>Bacteria</taxon>
        <taxon>Pseudomonadati</taxon>
        <taxon>Pseudomonadota</taxon>
        <taxon>Betaproteobacteria</taxon>
        <taxon>Burkholderiales</taxon>
        <taxon>Burkholderiaceae</taxon>
        <taxon>Caballeronia</taxon>
    </lineage>
</organism>
<protein>
    <submittedName>
        <fullName evidence="1">Uncharacterized protein</fullName>
    </submittedName>
</protein>
<evidence type="ECO:0000313" key="1">
    <source>
        <dbReference type="EMBL" id="SAL85211.1"/>
    </source>
</evidence>
<comment type="caution">
    <text evidence="1">The sequence shown here is derived from an EMBL/GenBank/DDBJ whole genome shotgun (WGS) entry which is preliminary data.</text>
</comment>
<name>A0A158KXS6_9BURK</name>